<sequence length="115" mass="13544">MDHMFKFKAETTAGGFVKVPNPSKSKEERGLFQGKKNPTLFNSYVWICYYDMLHCVKKAMVLTSLHDFMCFYRMKCCPSFHLIMFLILINIFLFQGHIEACLKKKFEVLIHFKSS</sequence>
<evidence type="ECO:0000313" key="2">
    <source>
        <dbReference type="Proteomes" id="UP001163603"/>
    </source>
</evidence>
<proteinExistence type="predicted"/>
<dbReference type="Proteomes" id="UP001163603">
    <property type="component" value="Chromosome 3"/>
</dbReference>
<protein>
    <submittedName>
        <fullName evidence="1">Uncharacterized protein</fullName>
    </submittedName>
</protein>
<name>A0ACC0Z870_9ROSI</name>
<keyword evidence="2" id="KW-1185">Reference proteome</keyword>
<gene>
    <name evidence="1" type="ORF">Pint_04511</name>
</gene>
<comment type="caution">
    <text evidence="1">The sequence shown here is derived from an EMBL/GenBank/DDBJ whole genome shotgun (WGS) entry which is preliminary data.</text>
</comment>
<accession>A0ACC0Z870</accession>
<dbReference type="EMBL" id="CM047738">
    <property type="protein sequence ID" value="KAJ0046578.1"/>
    <property type="molecule type" value="Genomic_DNA"/>
</dbReference>
<organism evidence="1 2">
    <name type="scientific">Pistacia integerrima</name>
    <dbReference type="NCBI Taxonomy" id="434235"/>
    <lineage>
        <taxon>Eukaryota</taxon>
        <taxon>Viridiplantae</taxon>
        <taxon>Streptophyta</taxon>
        <taxon>Embryophyta</taxon>
        <taxon>Tracheophyta</taxon>
        <taxon>Spermatophyta</taxon>
        <taxon>Magnoliopsida</taxon>
        <taxon>eudicotyledons</taxon>
        <taxon>Gunneridae</taxon>
        <taxon>Pentapetalae</taxon>
        <taxon>rosids</taxon>
        <taxon>malvids</taxon>
        <taxon>Sapindales</taxon>
        <taxon>Anacardiaceae</taxon>
        <taxon>Pistacia</taxon>
    </lineage>
</organism>
<evidence type="ECO:0000313" key="1">
    <source>
        <dbReference type="EMBL" id="KAJ0046578.1"/>
    </source>
</evidence>
<reference evidence="2" key="1">
    <citation type="journal article" date="2023" name="G3 (Bethesda)">
        <title>Genome assembly and association tests identify interacting loci associated with vigor, precocity, and sex in interspecific pistachio rootstocks.</title>
        <authorList>
            <person name="Palmer W."/>
            <person name="Jacygrad E."/>
            <person name="Sagayaradj S."/>
            <person name="Cavanaugh K."/>
            <person name="Han R."/>
            <person name="Bertier L."/>
            <person name="Beede B."/>
            <person name="Kafkas S."/>
            <person name="Golino D."/>
            <person name="Preece J."/>
            <person name="Michelmore R."/>
        </authorList>
    </citation>
    <scope>NUCLEOTIDE SEQUENCE [LARGE SCALE GENOMIC DNA]</scope>
</reference>